<dbReference type="AlphaFoldDB" id="A0A1X7V2J0"/>
<sequence>MVLSMRWYTVVYLQQVFLPVLNPLAWERGRPLIWDVTVPDSLATSYRPVAISSASAVAALAESLKEAKYCDLTANHIFTPLAIESLGSVRPKSLSFAHDLGCRIMRYSGEAMTTTYLIQRLSIAVQRGNAALVMDTFSPFSSDSILF</sequence>
<dbReference type="InParanoid" id="A0A1X7V2J0"/>
<dbReference type="EnsemblMetazoa" id="Aqu2.1.34014_001">
    <property type="protein sequence ID" value="Aqu2.1.34014_001"/>
    <property type="gene ID" value="Aqu2.1.34014"/>
</dbReference>
<protein>
    <submittedName>
        <fullName evidence="1">Uncharacterized protein</fullName>
    </submittedName>
</protein>
<proteinExistence type="predicted"/>
<reference evidence="1" key="1">
    <citation type="submission" date="2017-05" db="UniProtKB">
        <authorList>
            <consortium name="EnsemblMetazoa"/>
        </authorList>
    </citation>
    <scope>IDENTIFICATION</scope>
</reference>
<organism evidence="1">
    <name type="scientific">Amphimedon queenslandica</name>
    <name type="common">Sponge</name>
    <dbReference type="NCBI Taxonomy" id="400682"/>
    <lineage>
        <taxon>Eukaryota</taxon>
        <taxon>Metazoa</taxon>
        <taxon>Porifera</taxon>
        <taxon>Demospongiae</taxon>
        <taxon>Heteroscleromorpha</taxon>
        <taxon>Haplosclerida</taxon>
        <taxon>Niphatidae</taxon>
        <taxon>Amphimedon</taxon>
    </lineage>
</organism>
<accession>A0A1X7V2J0</accession>
<evidence type="ECO:0000313" key="1">
    <source>
        <dbReference type="EnsemblMetazoa" id="Aqu2.1.34014_001"/>
    </source>
</evidence>
<name>A0A1X7V2J0_AMPQE</name>